<sequence>MSSGITYKPGTMVRDMTRDRIACVMESRGNLLWLRRPEGGREWEARPEEVEPISASESLRPRVAEANRRSREAL</sequence>
<protein>
    <submittedName>
        <fullName evidence="2">Uncharacterized protein</fullName>
    </submittedName>
</protein>
<dbReference type="Proteomes" id="UP000199207">
    <property type="component" value="Unassembled WGS sequence"/>
</dbReference>
<dbReference type="STRING" id="910347.SAMN05421773_111102"/>
<accession>A0A1I1QTE0</accession>
<feature type="compositionally biased region" description="Basic and acidic residues" evidence="1">
    <location>
        <begin position="59"/>
        <end position="74"/>
    </location>
</feature>
<dbReference type="AlphaFoldDB" id="A0A1I1QTE0"/>
<organism evidence="2 3">
    <name type="scientific">Streptomyces aidingensis</name>
    <dbReference type="NCBI Taxonomy" id="910347"/>
    <lineage>
        <taxon>Bacteria</taxon>
        <taxon>Bacillati</taxon>
        <taxon>Actinomycetota</taxon>
        <taxon>Actinomycetes</taxon>
        <taxon>Kitasatosporales</taxon>
        <taxon>Streptomycetaceae</taxon>
        <taxon>Streptomyces</taxon>
    </lineage>
</organism>
<dbReference type="EMBL" id="FOLM01000011">
    <property type="protein sequence ID" value="SFD21310.1"/>
    <property type="molecule type" value="Genomic_DNA"/>
</dbReference>
<name>A0A1I1QTE0_9ACTN</name>
<evidence type="ECO:0000256" key="1">
    <source>
        <dbReference type="SAM" id="MobiDB-lite"/>
    </source>
</evidence>
<reference evidence="2 3" key="1">
    <citation type="submission" date="2016-10" db="EMBL/GenBank/DDBJ databases">
        <authorList>
            <person name="de Groot N.N."/>
        </authorList>
    </citation>
    <scope>NUCLEOTIDE SEQUENCE [LARGE SCALE GENOMIC DNA]</scope>
    <source>
        <strain evidence="2 3">CGMCC 4.5739</strain>
    </source>
</reference>
<dbReference type="RefSeq" id="WP_245834286.1">
    <property type="nucleotide sequence ID" value="NZ_FOLM01000011.1"/>
</dbReference>
<evidence type="ECO:0000313" key="3">
    <source>
        <dbReference type="Proteomes" id="UP000199207"/>
    </source>
</evidence>
<evidence type="ECO:0000313" key="2">
    <source>
        <dbReference type="EMBL" id="SFD21310.1"/>
    </source>
</evidence>
<proteinExistence type="predicted"/>
<keyword evidence="3" id="KW-1185">Reference proteome</keyword>
<feature type="region of interest" description="Disordered" evidence="1">
    <location>
        <begin position="43"/>
        <end position="74"/>
    </location>
</feature>
<gene>
    <name evidence="2" type="ORF">SAMN05421773_111102</name>
</gene>